<dbReference type="SMART" id="SM01182">
    <property type="entry name" value="EF-1_beta_acid"/>
    <property type="match status" value="1"/>
</dbReference>
<dbReference type="PROSITE" id="PS00824">
    <property type="entry name" value="EF1BD_1"/>
    <property type="match status" value="1"/>
</dbReference>
<dbReference type="Pfam" id="PF00736">
    <property type="entry name" value="EF1_GNE"/>
    <property type="match status" value="1"/>
</dbReference>
<dbReference type="GO" id="GO:0005853">
    <property type="term" value="C:eukaryotic translation elongation factor 1 complex"/>
    <property type="evidence" value="ECO:0007669"/>
    <property type="project" value="InterPro"/>
</dbReference>
<dbReference type="Pfam" id="PF10587">
    <property type="entry name" value="EF-1_beta_acid"/>
    <property type="match status" value="1"/>
</dbReference>
<name>A0AAV5RCY1_STABA</name>
<proteinExistence type="inferred from homology"/>
<evidence type="ECO:0000256" key="2">
    <source>
        <dbReference type="ARBA" id="ARBA00022768"/>
    </source>
</evidence>
<accession>A0AAV5RCY1</accession>
<feature type="domain" description="Elongation factor 1 beta central acidic region eukaryote" evidence="6">
    <location>
        <begin position="83"/>
        <end position="109"/>
    </location>
</feature>
<organism evidence="7 8">
    <name type="scientific">Starmerella bacillaris</name>
    <name type="common">Yeast</name>
    <name type="synonym">Candida zemplinina</name>
    <dbReference type="NCBI Taxonomy" id="1247836"/>
    <lineage>
        <taxon>Eukaryota</taxon>
        <taxon>Fungi</taxon>
        <taxon>Dikarya</taxon>
        <taxon>Ascomycota</taxon>
        <taxon>Saccharomycotina</taxon>
        <taxon>Dipodascomycetes</taxon>
        <taxon>Dipodascales</taxon>
        <taxon>Trichomonascaceae</taxon>
        <taxon>Starmerella</taxon>
    </lineage>
</organism>
<dbReference type="InterPro" id="IPR018940">
    <property type="entry name" value="EF-1_beta_acid_region_euk"/>
</dbReference>
<reference evidence="7 8" key="1">
    <citation type="journal article" date="2023" name="Elife">
        <title>Identification of key yeast species and microbe-microbe interactions impacting larval growth of Drosophila in the wild.</title>
        <authorList>
            <person name="Mure A."/>
            <person name="Sugiura Y."/>
            <person name="Maeda R."/>
            <person name="Honda K."/>
            <person name="Sakurai N."/>
            <person name="Takahashi Y."/>
            <person name="Watada M."/>
            <person name="Katoh T."/>
            <person name="Gotoh A."/>
            <person name="Gotoh Y."/>
            <person name="Taniguchi I."/>
            <person name="Nakamura K."/>
            <person name="Hayashi T."/>
            <person name="Katayama T."/>
            <person name="Uemura T."/>
            <person name="Hattori Y."/>
        </authorList>
    </citation>
    <scope>NUCLEOTIDE SEQUENCE [LARGE SCALE GENOMIC DNA]</scope>
    <source>
        <strain evidence="7 8">SB-73</strain>
    </source>
</reference>
<evidence type="ECO:0000259" key="5">
    <source>
        <dbReference type="SMART" id="SM00888"/>
    </source>
</evidence>
<keyword evidence="2 7" id="KW-0251">Elongation factor</keyword>
<dbReference type="InterPro" id="IPR014038">
    <property type="entry name" value="EF1B_bsu/dsu_GNE"/>
</dbReference>
<dbReference type="InterPro" id="IPR036282">
    <property type="entry name" value="Glutathione-S-Trfase_C_sf"/>
</dbReference>
<evidence type="ECO:0000313" key="7">
    <source>
        <dbReference type="EMBL" id="GMM49170.1"/>
    </source>
</evidence>
<comment type="caution">
    <text evidence="7">The sequence shown here is derived from an EMBL/GenBank/DDBJ whole genome shotgun (WGS) entry which is preliminary data.</text>
</comment>
<dbReference type="SMART" id="SM00888">
    <property type="entry name" value="EF1_GNE"/>
    <property type="match status" value="1"/>
</dbReference>
<dbReference type="InterPro" id="IPR049720">
    <property type="entry name" value="EF1B_bsu/dsu"/>
</dbReference>
<dbReference type="GO" id="GO:0005085">
    <property type="term" value="F:guanyl-nucleotide exchange factor activity"/>
    <property type="evidence" value="ECO:0007669"/>
    <property type="project" value="TreeGrafter"/>
</dbReference>
<dbReference type="Gene3D" id="1.20.1050.130">
    <property type="match status" value="1"/>
</dbReference>
<dbReference type="GO" id="GO:0003746">
    <property type="term" value="F:translation elongation factor activity"/>
    <property type="evidence" value="ECO:0007669"/>
    <property type="project" value="UniProtKB-KW"/>
</dbReference>
<dbReference type="SUPFAM" id="SSF54984">
    <property type="entry name" value="eEF-1beta-like"/>
    <property type="match status" value="1"/>
</dbReference>
<evidence type="ECO:0000256" key="4">
    <source>
        <dbReference type="SAM" id="MobiDB-lite"/>
    </source>
</evidence>
<evidence type="ECO:0000313" key="8">
    <source>
        <dbReference type="Proteomes" id="UP001362899"/>
    </source>
</evidence>
<evidence type="ECO:0000259" key="6">
    <source>
        <dbReference type="SMART" id="SM01182"/>
    </source>
</evidence>
<dbReference type="InterPro" id="IPR036219">
    <property type="entry name" value="eEF-1beta-like_sf"/>
</dbReference>
<dbReference type="Proteomes" id="UP001362899">
    <property type="component" value="Unassembled WGS sequence"/>
</dbReference>
<dbReference type="SUPFAM" id="SSF47616">
    <property type="entry name" value="GST C-terminal domain-like"/>
    <property type="match status" value="1"/>
</dbReference>
<evidence type="ECO:0000256" key="1">
    <source>
        <dbReference type="ARBA" id="ARBA00007411"/>
    </source>
</evidence>
<dbReference type="CDD" id="cd00292">
    <property type="entry name" value="EF1B"/>
    <property type="match status" value="1"/>
</dbReference>
<dbReference type="PANTHER" id="PTHR11595">
    <property type="entry name" value="EF-HAND AND COILED-COIL DOMAIN-CONTAINING FAMILY MEMBER"/>
    <property type="match status" value="1"/>
</dbReference>
<gene>
    <name evidence="7" type="ORF">DASB73_001280</name>
</gene>
<evidence type="ECO:0000256" key="3">
    <source>
        <dbReference type="ARBA" id="ARBA00022917"/>
    </source>
</evidence>
<dbReference type="GO" id="GO:0005829">
    <property type="term" value="C:cytosol"/>
    <property type="evidence" value="ECO:0007669"/>
    <property type="project" value="TreeGrafter"/>
</dbReference>
<protein>
    <submittedName>
        <fullName evidence="7">Translation elongation factor 1 subunit beta</fullName>
    </submittedName>
</protein>
<dbReference type="Gene3D" id="3.30.70.60">
    <property type="match status" value="1"/>
</dbReference>
<dbReference type="InterPro" id="IPR014717">
    <property type="entry name" value="Transl_elong_EF1B/ribsomal_bS6"/>
</dbReference>
<dbReference type="PANTHER" id="PTHR11595:SF21">
    <property type="entry name" value="ELONGATION FACTOR 1-BETA"/>
    <property type="match status" value="1"/>
</dbReference>
<feature type="region of interest" description="Disordered" evidence="4">
    <location>
        <begin position="71"/>
        <end position="91"/>
    </location>
</feature>
<dbReference type="InterPro" id="IPR001326">
    <property type="entry name" value="Transl_elong_EF1B_B/D_CS"/>
</dbReference>
<feature type="domain" description="Translation elongation factor EF1B beta/delta subunit guanine nucleotide exchange" evidence="5">
    <location>
        <begin position="119"/>
        <end position="205"/>
    </location>
</feature>
<dbReference type="EMBL" id="BTGC01000001">
    <property type="protein sequence ID" value="GMM49170.1"/>
    <property type="molecule type" value="Genomic_DNA"/>
</dbReference>
<feature type="compositionally biased region" description="Acidic residues" evidence="4">
    <location>
        <begin position="74"/>
        <end position="91"/>
    </location>
</feature>
<keyword evidence="3" id="KW-0648">Protein biosynthesis</keyword>
<keyword evidence="8" id="KW-1185">Reference proteome</keyword>
<sequence length="205" mass="22529">MSTFGDLSSAAGLQKLNEFLAEKSFVSGSELSDADVTVASEVGEFDAEKYVNIARWYKTVAANKEIPKKAAAAEAEDDDDVDLFGSDDEVDEEAEKIKQQRVKEYEARKAAKGPKPAAKSMVTIDVKGWDDETDMEELCANVKKITMDGLLWGGHQFIPVGYGINKLQINCVVEDDKVSMDELVENIEEDEDHVQSVDIAAMAKI</sequence>
<dbReference type="AlphaFoldDB" id="A0AAV5RCY1"/>
<comment type="similarity">
    <text evidence="1">Belongs to the EF-1-beta/EF-1-delta family.</text>
</comment>
<dbReference type="FunFam" id="3.30.70.60:FF:000001">
    <property type="entry name" value="Elongation factor 1-beta 1 like"/>
    <property type="match status" value="1"/>
</dbReference>